<sequence length="196" mass="22391">MENWLGMSGLEIVAAVISIMGIWLGTRQSLWSWPLAIVASGLYAVVFFDVRLYADMVLQVFFMTLSGYGWYAWRFGGKAQTPLLPSWMPSRFWPWLVGIAVVTTGLAGYLLRRFTDADLPYFDAGTTAVSLIAQWMLARKYLENWLVWLGVDVVYVGVYYYKGLYPTLVLYALLIGLAWFGYRSWRKALVHRTVNA</sequence>
<comment type="subcellular location">
    <subcellularLocation>
        <location evidence="2">Cell membrane</location>
        <topology evidence="2">Multi-pass membrane protein</topology>
    </subcellularLocation>
</comment>
<dbReference type="PANTHER" id="PTHR36122:SF2">
    <property type="entry name" value="NICOTINAMIDE RIBOSIDE TRANSPORTER PNUC"/>
    <property type="match status" value="1"/>
</dbReference>
<evidence type="ECO:0000256" key="6">
    <source>
        <dbReference type="ARBA" id="ARBA00022475"/>
    </source>
</evidence>
<dbReference type="Proteomes" id="UP000198510">
    <property type="component" value="Unassembled WGS sequence"/>
</dbReference>
<comment type="function">
    <text evidence="1">Required for nicotinamide riboside transport across the inner membrane.</text>
</comment>
<dbReference type="Pfam" id="PF04973">
    <property type="entry name" value="NMN_transporter"/>
    <property type="match status" value="1"/>
</dbReference>
<proteinExistence type="inferred from homology"/>
<keyword evidence="7 10" id="KW-0812">Transmembrane</keyword>
<dbReference type="STRING" id="1075417.SAMN05421823_10389"/>
<dbReference type="NCBIfam" id="TIGR01528">
    <property type="entry name" value="NMN_trans_PnuC"/>
    <property type="match status" value="1"/>
</dbReference>
<keyword evidence="5" id="KW-0813">Transport</keyword>
<reference evidence="11 12" key="1">
    <citation type="submission" date="2016-10" db="EMBL/GenBank/DDBJ databases">
        <authorList>
            <person name="de Groot N.N."/>
        </authorList>
    </citation>
    <scope>NUCLEOTIDE SEQUENCE [LARGE SCALE GENOMIC DNA]</scope>
    <source>
        <strain evidence="11 12">DSM 25186</strain>
    </source>
</reference>
<keyword evidence="9 10" id="KW-0472">Membrane</keyword>
<dbReference type="OrthoDB" id="9791248at2"/>
<evidence type="ECO:0000313" key="11">
    <source>
        <dbReference type="EMBL" id="SDK61978.1"/>
    </source>
</evidence>
<evidence type="ECO:0000256" key="1">
    <source>
        <dbReference type="ARBA" id="ARBA00002672"/>
    </source>
</evidence>
<gene>
    <name evidence="11" type="ORF">SAMN05421823_10389</name>
</gene>
<evidence type="ECO:0000256" key="4">
    <source>
        <dbReference type="ARBA" id="ARBA00017522"/>
    </source>
</evidence>
<comment type="similarity">
    <text evidence="3">Belongs to the nicotinamide ribonucleoside (NR) uptake permease (TC 4.B.1) family.</text>
</comment>
<dbReference type="RefSeq" id="WP_089680979.1">
    <property type="nucleotide sequence ID" value="NZ_FNFO01000003.1"/>
</dbReference>
<evidence type="ECO:0000256" key="10">
    <source>
        <dbReference type="SAM" id="Phobius"/>
    </source>
</evidence>
<keyword evidence="6" id="KW-1003">Cell membrane</keyword>
<evidence type="ECO:0000313" key="12">
    <source>
        <dbReference type="Proteomes" id="UP000198510"/>
    </source>
</evidence>
<organism evidence="11 12">
    <name type="scientific">Catalinimonas alkaloidigena</name>
    <dbReference type="NCBI Taxonomy" id="1075417"/>
    <lineage>
        <taxon>Bacteria</taxon>
        <taxon>Pseudomonadati</taxon>
        <taxon>Bacteroidota</taxon>
        <taxon>Cytophagia</taxon>
        <taxon>Cytophagales</taxon>
        <taxon>Catalimonadaceae</taxon>
        <taxon>Catalinimonas</taxon>
    </lineage>
</organism>
<evidence type="ECO:0000256" key="7">
    <source>
        <dbReference type="ARBA" id="ARBA00022692"/>
    </source>
</evidence>
<dbReference type="PANTHER" id="PTHR36122">
    <property type="entry name" value="NICOTINAMIDE RIBOSIDE TRANSPORTER PNUC"/>
    <property type="match status" value="1"/>
</dbReference>
<evidence type="ECO:0000256" key="8">
    <source>
        <dbReference type="ARBA" id="ARBA00022989"/>
    </source>
</evidence>
<feature type="transmembrane region" description="Helical" evidence="10">
    <location>
        <begin position="158"/>
        <end position="182"/>
    </location>
</feature>
<protein>
    <recommendedName>
        <fullName evidence="4">Nicotinamide riboside transporter PnuC</fullName>
    </recommendedName>
</protein>
<dbReference type="GO" id="GO:0005886">
    <property type="term" value="C:plasma membrane"/>
    <property type="evidence" value="ECO:0007669"/>
    <property type="project" value="UniProtKB-SubCell"/>
</dbReference>
<name>A0A1G9DDK4_9BACT</name>
<feature type="transmembrane region" description="Helical" evidence="10">
    <location>
        <begin position="7"/>
        <end position="25"/>
    </location>
</feature>
<dbReference type="InterPro" id="IPR006419">
    <property type="entry name" value="NMN_transpt_PnuC"/>
</dbReference>
<evidence type="ECO:0000256" key="3">
    <source>
        <dbReference type="ARBA" id="ARBA00006669"/>
    </source>
</evidence>
<feature type="transmembrane region" description="Helical" evidence="10">
    <location>
        <begin position="93"/>
        <end position="112"/>
    </location>
</feature>
<evidence type="ECO:0000256" key="5">
    <source>
        <dbReference type="ARBA" id="ARBA00022448"/>
    </source>
</evidence>
<keyword evidence="8 10" id="KW-1133">Transmembrane helix</keyword>
<feature type="transmembrane region" description="Helical" evidence="10">
    <location>
        <begin position="31"/>
        <end position="50"/>
    </location>
</feature>
<keyword evidence="12" id="KW-1185">Reference proteome</keyword>
<accession>A0A1G9DDK4</accession>
<dbReference type="EMBL" id="FNFO01000003">
    <property type="protein sequence ID" value="SDK61978.1"/>
    <property type="molecule type" value="Genomic_DNA"/>
</dbReference>
<evidence type="ECO:0000256" key="9">
    <source>
        <dbReference type="ARBA" id="ARBA00023136"/>
    </source>
</evidence>
<dbReference type="GO" id="GO:0034257">
    <property type="term" value="F:nicotinamide riboside transmembrane transporter activity"/>
    <property type="evidence" value="ECO:0007669"/>
    <property type="project" value="InterPro"/>
</dbReference>
<dbReference type="AlphaFoldDB" id="A0A1G9DDK4"/>
<evidence type="ECO:0000256" key="2">
    <source>
        <dbReference type="ARBA" id="ARBA00004651"/>
    </source>
</evidence>